<dbReference type="EMBL" id="CM009755">
    <property type="protein sequence ID" value="PUZ48505.1"/>
    <property type="molecule type" value="Genomic_DNA"/>
</dbReference>
<protein>
    <submittedName>
        <fullName evidence="1">Uncharacterized protein</fullName>
    </submittedName>
</protein>
<sequence length="71" mass="8585">MRVGQAFNKVHTYHRPSLLRNRQWLEKSRCFYMLRFCLLTGNPGCPQWHCHVKPVEYDSELGYYCLSRFCL</sequence>
<dbReference type="Gramene" id="PUZ48505">
    <property type="protein sequence ID" value="PUZ48505"/>
    <property type="gene ID" value="GQ55_7G249700"/>
</dbReference>
<keyword evidence="2" id="KW-1185">Reference proteome</keyword>
<gene>
    <name evidence="1" type="ORF">GQ55_7G249700</name>
</gene>
<dbReference type="AlphaFoldDB" id="A0A2T7CYU4"/>
<dbReference type="Proteomes" id="UP000244336">
    <property type="component" value="Chromosome 7"/>
</dbReference>
<evidence type="ECO:0000313" key="1">
    <source>
        <dbReference type="EMBL" id="PUZ48505.1"/>
    </source>
</evidence>
<name>A0A2T7CYU4_9POAL</name>
<proteinExistence type="predicted"/>
<organism evidence="1 2">
    <name type="scientific">Panicum hallii var. hallii</name>
    <dbReference type="NCBI Taxonomy" id="1504633"/>
    <lineage>
        <taxon>Eukaryota</taxon>
        <taxon>Viridiplantae</taxon>
        <taxon>Streptophyta</taxon>
        <taxon>Embryophyta</taxon>
        <taxon>Tracheophyta</taxon>
        <taxon>Spermatophyta</taxon>
        <taxon>Magnoliopsida</taxon>
        <taxon>Liliopsida</taxon>
        <taxon>Poales</taxon>
        <taxon>Poaceae</taxon>
        <taxon>PACMAD clade</taxon>
        <taxon>Panicoideae</taxon>
        <taxon>Panicodae</taxon>
        <taxon>Paniceae</taxon>
        <taxon>Panicinae</taxon>
        <taxon>Panicum</taxon>
        <taxon>Panicum sect. Panicum</taxon>
    </lineage>
</organism>
<evidence type="ECO:0000313" key="2">
    <source>
        <dbReference type="Proteomes" id="UP000244336"/>
    </source>
</evidence>
<accession>A0A2T7CYU4</accession>
<reference evidence="1 2" key="1">
    <citation type="submission" date="2018-04" db="EMBL/GenBank/DDBJ databases">
        <title>WGS assembly of Panicum hallii var. hallii HAL2.</title>
        <authorList>
            <person name="Lovell J."/>
            <person name="Jenkins J."/>
            <person name="Lowry D."/>
            <person name="Mamidi S."/>
            <person name="Sreedasyam A."/>
            <person name="Weng X."/>
            <person name="Barry K."/>
            <person name="Bonette J."/>
            <person name="Campitelli B."/>
            <person name="Daum C."/>
            <person name="Gordon S."/>
            <person name="Gould B."/>
            <person name="Lipzen A."/>
            <person name="MacQueen A."/>
            <person name="Palacio-Mejia J."/>
            <person name="Plott C."/>
            <person name="Shakirov E."/>
            <person name="Shu S."/>
            <person name="Yoshinaga Y."/>
            <person name="Zane M."/>
            <person name="Rokhsar D."/>
            <person name="Grimwood J."/>
            <person name="Schmutz J."/>
            <person name="Juenger T."/>
        </authorList>
    </citation>
    <scope>NUCLEOTIDE SEQUENCE [LARGE SCALE GENOMIC DNA]</scope>
    <source>
        <strain evidence="2">cv. HAL2</strain>
    </source>
</reference>